<dbReference type="SUPFAM" id="SSF55315">
    <property type="entry name" value="L30e-like"/>
    <property type="match status" value="1"/>
</dbReference>
<evidence type="ECO:0000256" key="2">
    <source>
        <dbReference type="ARBA" id="ARBA00022980"/>
    </source>
</evidence>
<dbReference type="PRINTS" id="PR00882">
    <property type="entry name" value="RIBOSOMALL7A"/>
</dbReference>
<dbReference type="OMA" id="VRWPKAV"/>
<evidence type="ECO:0000256" key="4">
    <source>
        <dbReference type="ARBA" id="ARBA00046616"/>
    </source>
</evidence>
<evidence type="ECO:0000256" key="5">
    <source>
        <dbReference type="RuleBase" id="RU367042"/>
    </source>
</evidence>
<dbReference type="InParanoid" id="M3XX69"/>
<dbReference type="AlphaFoldDB" id="M3XX69"/>
<dbReference type="PANTHER" id="PTHR23105">
    <property type="entry name" value="RIBOSOMAL PROTEIN L7AE FAMILY MEMBER"/>
    <property type="match status" value="1"/>
</dbReference>
<dbReference type="GeneTree" id="ENSGT00940000155193"/>
<dbReference type="HOGENOM" id="CLU_055193_0_1_1"/>
<dbReference type="Pfam" id="PF01248">
    <property type="entry name" value="Ribosomal_L7Ae"/>
    <property type="match status" value="1"/>
</dbReference>
<sequence>QPFKRPKGKKAMEKKVAMTPAVVKKQEAKKVSNPLFEKRPKSFGMGEDIQPKKDLTSFVKWFAWQRAILYKHLQVPPIINQFTQVLDCQTATQMLKLVHRYGPKTKQEKKQRLLAQAEKKAAGKGHVPTKRAPVFRGLVNTVTNLVENKKSQVVVIAHDVDSLKLIIFLHVLCLKLMVPCCIINGKARPGCLVPRKTCATVTFTQFNLEDKKLMEAIKTNYNDKYDEIHCYWGGNNLGPKLVAHITKLEKAKAKELATKLG</sequence>
<reference evidence="7" key="1">
    <citation type="submission" date="2024-06" db="UniProtKB">
        <authorList>
            <consortium name="Ensembl"/>
        </authorList>
    </citation>
    <scope>IDENTIFICATION</scope>
</reference>
<dbReference type="Ensembl" id="ENSMPUT00000003737.1">
    <property type="protein sequence ID" value="ENSMPUP00000003669.1"/>
    <property type="gene ID" value="ENSMPUG00000003699.1"/>
</dbReference>
<accession>M3XX69</accession>
<dbReference type="STRING" id="9669.ENSMPUP00000003669"/>
<protein>
    <recommendedName>
        <fullName evidence="5">60S ribosomal protein L7a</fullName>
    </recommendedName>
</protein>
<organism evidence="7">
    <name type="scientific">Mustela putorius furo</name>
    <name type="common">European domestic ferret</name>
    <name type="synonym">Mustela furo</name>
    <dbReference type="NCBI Taxonomy" id="9669"/>
    <lineage>
        <taxon>Eukaryota</taxon>
        <taxon>Metazoa</taxon>
        <taxon>Chordata</taxon>
        <taxon>Craniata</taxon>
        <taxon>Vertebrata</taxon>
        <taxon>Euteleostomi</taxon>
        <taxon>Mammalia</taxon>
        <taxon>Eutheria</taxon>
        <taxon>Laurasiatheria</taxon>
        <taxon>Carnivora</taxon>
        <taxon>Caniformia</taxon>
        <taxon>Musteloidea</taxon>
        <taxon>Mustelidae</taxon>
        <taxon>Mustelinae</taxon>
        <taxon>Mustela</taxon>
    </lineage>
</organism>
<dbReference type="GO" id="GO:0022625">
    <property type="term" value="C:cytosolic large ribosomal subunit"/>
    <property type="evidence" value="ECO:0007669"/>
    <property type="project" value="UniProtKB-UniRule"/>
</dbReference>
<dbReference type="InterPro" id="IPR018492">
    <property type="entry name" value="Ribosomal_eL8/Nhp2"/>
</dbReference>
<dbReference type="eggNOG" id="KOG3166">
    <property type="taxonomic scope" value="Eukaryota"/>
</dbReference>
<dbReference type="PRINTS" id="PR00881">
    <property type="entry name" value="L7ARS6FAMILY"/>
</dbReference>
<evidence type="ECO:0000256" key="3">
    <source>
        <dbReference type="ARBA" id="ARBA00023274"/>
    </source>
</evidence>
<evidence type="ECO:0000256" key="1">
    <source>
        <dbReference type="ARBA" id="ARBA00007337"/>
    </source>
</evidence>
<keyword evidence="3 5" id="KW-0687">Ribonucleoprotein</keyword>
<comment type="subunit">
    <text evidence="4">Component of the large ribosomal subunit. Interacts with CRY1. Interacts with DICER1, AGO2, TARBP2, MOV10 and EIF6; they form a large RNA-induced silencing complex (RISC).</text>
</comment>
<dbReference type="InterPro" id="IPR050257">
    <property type="entry name" value="eL8/uL1-like"/>
</dbReference>
<evidence type="ECO:0000259" key="6">
    <source>
        <dbReference type="Pfam" id="PF01248"/>
    </source>
</evidence>
<evidence type="ECO:0000313" key="7">
    <source>
        <dbReference type="Ensembl" id="ENSMPUP00000003669.1"/>
    </source>
</evidence>
<dbReference type="InterPro" id="IPR029064">
    <property type="entry name" value="Ribosomal_eL30-like_sf"/>
</dbReference>
<comment type="similarity">
    <text evidence="1 5">Belongs to the eukaryotic ribosomal protein eL8 family.</text>
</comment>
<keyword evidence="2 5" id="KW-0689">Ribosomal protein</keyword>
<comment type="function">
    <text evidence="5">Component of the ribosome.</text>
</comment>
<dbReference type="InterPro" id="IPR004038">
    <property type="entry name" value="Ribosomal_eL8/eL30/eS12/Gad45"/>
</dbReference>
<proteinExistence type="inferred from homology"/>
<dbReference type="EMBL" id="AEYP01044552">
    <property type="status" value="NOT_ANNOTATED_CDS"/>
    <property type="molecule type" value="Genomic_DNA"/>
</dbReference>
<dbReference type="GO" id="GO:0003723">
    <property type="term" value="F:RNA binding"/>
    <property type="evidence" value="ECO:0007669"/>
    <property type="project" value="UniProtKB-UniRule"/>
</dbReference>
<dbReference type="Gene3D" id="3.30.1330.30">
    <property type="match status" value="1"/>
</dbReference>
<dbReference type="InterPro" id="IPR001921">
    <property type="entry name" value="Ribosomal_eL8_euk"/>
</dbReference>
<name>M3XX69_MUSPF</name>
<feature type="domain" description="Ribosomal protein eL8/eL30/eS12/Gadd45" evidence="6">
    <location>
        <begin position="134"/>
        <end position="213"/>
    </location>
</feature>